<proteinExistence type="predicted"/>
<evidence type="ECO:0000313" key="2">
    <source>
        <dbReference type="Proteomes" id="UP000078512"/>
    </source>
</evidence>
<evidence type="ECO:0000313" key="1">
    <source>
        <dbReference type="EMBL" id="OAQ22230.1"/>
    </source>
</evidence>
<dbReference type="EMBL" id="KV442196">
    <property type="protein sequence ID" value="OAQ22230.1"/>
    <property type="molecule type" value="Genomic_DNA"/>
</dbReference>
<dbReference type="AlphaFoldDB" id="A0A197JAU4"/>
<dbReference type="Proteomes" id="UP000078512">
    <property type="component" value="Unassembled WGS sequence"/>
</dbReference>
<sequence>MDFSKLDGLLNRIKAFGQKEICVGVIAKTAPRKDQKARFSNAQIAAVHEFGAPNKGIPARPFLRSTLIRNKQTYTDTLATQMRKSVRQQQSAEQAYQQVGFKAALDVQHEIRHGTHAPLKASTIQRKKSSQPLIDIGQLHQSITSIVREVNES</sequence>
<accession>A0A197JAU4</accession>
<organism evidence="1 2">
    <name type="scientific">Linnemannia elongata AG-77</name>
    <dbReference type="NCBI Taxonomy" id="1314771"/>
    <lineage>
        <taxon>Eukaryota</taxon>
        <taxon>Fungi</taxon>
        <taxon>Fungi incertae sedis</taxon>
        <taxon>Mucoromycota</taxon>
        <taxon>Mortierellomycotina</taxon>
        <taxon>Mortierellomycetes</taxon>
        <taxon>Mortierellales</taxon>
        <taxon>Mortierellaceae</taxon>
        <taxon>Linnemannia</taxon>
    </lineage>
</organism>
<reference evidence="1 2" key="1">
    <citation type="submission" date="2016-05" db="EMBL/GenBank/DDBJ databases">
        <title>Genome sequencing reveals origins of a unique bacterial endosymbiosis in the earliest lineages of terrestrial Fungi.</title>
        <authorList>
            <consortium name="DOE Joint Genome Institute"/>
            <person name="Uehling J."/>
            <person name="Gryganskyi A."/>
            <person name="Hameed K."/>
            <person name="Tschaplinski T."/>
            <person name="Misztal P."/>
            <person name="Wu S."/>
            <person name="Desiro A."/>
            <person name="Vande Pol N."/>
            <person name="Du Z.-Y."/>
            <person name="Zienkiewicz A."/>
            <person name="Zienkiewicz K."/>
            <person name="Morin E."/>
            <person name="Tisserant E."/>
            <person name="Splivallo R."/>
            <person name="Hainaut M."/>
            <person name="Henrissat B."/>
            <person name="Ohm R."/>
            <person name="Kuo A."/>
            <person name="Yan J."/>
            <person name="Lipzen A."/>
            <person name="Nolan M."/>
            <person name="Labutti K."/>
            <person name="Barry K."/>
            <person name="Goldstein A."/>
            <person name="Labbe J."/>
            <person name="Schadt C."/>
            <person name="Tuskan G."/>
            <person name="Grigoriev I."/>
            <person name="Martin F."/>
            <person name="Vilgalys R."/>
            <person name="Bonito G."/>
        </authorList>
    </citation>
    <scope>NUCLEOTIDE SEQUENCE [LARGE SCALE GENOMIC DNA]</scope>
    <source>
        <strain evidence="1 2">AG-77</strain>
    </source>
</reference>
<name>A0A197JAU4_9FUNG</name>
<keyword evidence="2" id="KW-1185">Reference proteome</keyword>
<protein>
    <submittedName>
        <fullName evidence="1">Uncharacterized protein</fullName>
    </submittedName>
</protein>
<gene>
    <name evidence="1" type="ORF">K457DRAFT_1825661</name>
</gene>